<keyword evidence="3" id="KW-1185">Reference proteome</keyword>
<proteinExistence type="predicted"/>
<feature type="region of interest" description="Disordered" evidence="1">
    <location>
        <begin position="269"/>
        <end position="297"/>
    </location>
</feature>
<name>A0ABQ0GG44_9PEZI</name>
<evidence type="ECO:0000256" key="1">
    <source>
        <dbReference type="SAM" id="MobiDB-lite"/>
    </source>
</evidence>
<protein>
    <submittedName>
        <fullName evidence="2">Tafazzin</fullName>
    </submittedName>
</protein>
<gene>
    <name evidence="2" type="ORF">MFIFM68171_06859</name>
</gene>
<reference evidence="2 3" key="1">
    <citation type="submission" date="2024-09" db="EMBL/GenBank/DDBJ databases">
        <title>Itraconazole resistance in Madurella fahalii resulting from another homologue of gene encoding cytochrome P450 14-alpha sterol demethylase (CYP51).</title>
        <authorList>
            <person name="Yoshioka I."/>
            <person name="Fahal A.H."/>
            <person name="Kaneko S."/>
            <person name="Yaguchi T."/>
        </authorList>
    </citation>
    <scope>NUCLEOTIDE SEQUENCE [LARGE SCALE GENOMIC DNA]</scope>
    <source>
        <strain evidence="2 3">IFM 68171</strain>
    </source>
</reference>
<sequence>MPKKRHQNKYSKPQSTAPASLSSRANPHHGNITRHRSVPADFVVTFNQLLADLRRAGLSASGQQQAPDVVRPTVPPAIRQILQLPETPGPRPPRPVRIGPGGVRLPPGPAPPRSWLSGPGSAGGGGSRSRSSPCSPVKTKDYEQRPLPGMDLPGSGSLVDMVLRRFALDWEWQRSYCRYYLYDLPTHLRVALLRYLVVYTRDGVSLGDLQAVLLPPPDIDPSDQDEAYPQIPPSIANGSFRYLDLSNSLGRSLRLRELSDLLFPPQSNSAAAPLDSWDSVPDDDADDNNNPTPSVPLPLLPNLTHLSLALDPDLAPSSLPSWKHLLSFATHLPNLTHLSLAFWPEPTLTPNAKLATVVSPQTGRTVQYGGTGPYSHSLDNDWAEAVLVLRRLSRSLYGLEYLDVTGCAAWAPALWARASIGEGGGGGAEDERDAVDWARAWGKIEKVVMYPGYRLPQDAGVAETERYWGVVSHARRLERHVRAQREGKGRFFAVETVKQEVGVQIR</sequence>
<feature type="region of interest" description="Disordered" evidence="1">
    <location>
        <begin position="1"/>
        <end position="39"/>
    </location>
</feature>
<organism evidence="2 3">
    <name type="scientific">Madurella fahalii</name>
    <dbReference type="NCBI Taxonomy" id="1157608"/>
    <lineage>
        <taxon>Eukaryota</taxon>
        <taxon>Fungi</taxon>
        <taxon>Dikarya</taxon>
        <taxon>Ascomycota</taxon>
        <taxon>Pezizomycotina</taxon>
        <taxon>Sordariomycetes</taxon>
        <taxon>Sordariomycetidae</taxon>
        <taxon>Sordariales</taxon>
        <taxon>Sordariales incertae sedis</taxon>
        <taxon>Madurella</taxon>
    </lineage>
</organism>
<dbReference type="GeneID" id="98177602"/>
<evidence type="ECO:0000313" key="2">
    <source>
        <dbReference type="EMBL" id="GAB1316649.1"/>
    </source>
</evidence>
<comment type="caution">
    <text evidence="2">The sequence shown here is derived from an EMBL/GenBank/DDBJ whole genome shotgun (WGS) entry which is preliminary data.</text>
</comment>
<dbReference type="EMBL" id="BAAFSV010000003">
    <property type="protein sequence ID" value="GAB1316649.1"/>
    <property type="molecule type" value="Genomic_DNA"/>
</dbReference>
<evidence type="ECO:0000313" key="3">
    <source>
        <dbReference type="Proteomes" id="UP001628179"/>
    </source>
</evidence>
<feature type="compositionally biased region" description="Polar residues" evidence="1">
    <location>
        <begin position="10"/>
        <end position="25"/>
    </location>
</feature>
<accession>A0ABQ0GG44</accession>
<dbReference type="RefSeq" id="XP_070918380.1">
    <property type="nucleotide sequence ID" value="XM_071062279.1"/>
</dbReference>
<feature type="region of interest" description="Disordered" evidence="1">
    <location>
        <begin position="82"/>
        <end position="151"/>
    </location>
</feature>
<dbReference type="Proteomes" id="UP001628179">
    <property type="component" value="Unassembled WGS sequence"/>
</dbReference>